<proteinExistence type="predicted"/>
<name>A0A2P2LG39_RHIMU</name>
<evidence type="ECO:0000313" key="1">
    <source>
        <dbReference type="EMBL" id="MBX16929.1"/>
    </source>
</evidence>
<protein>
    <submittedName>
        <fullName evidence="1">Uncharacterized protein</fullName>
    </submittedName>
</protein>
<dbReference type="AlphaFoldDB" id="A0A2P2LG39"/>
<accession>A0A2P2LG39</accession>
<dbReference type="EMBL" id="GGEC01036445">
    <property type="protein sequence ID" value="MBX16929.1"/>
    <property type="molecule type" value="Transcribed_RNA"/>
</dbReference>
<organism evidence="1">
    <name type="scientific">Rhizophora mucronata</name>
    <name type="common">Asiatic mangrove</name>
    <dbReference type="NCBI Taxonomy" id="61149"/>
    <lineage>
        <taxon>Eukaryota</taxon>
        <taxon>Viridiplantae</taxon>
        <taxon>Streptophyta</taxon>
        <taxon>Embryophyta</taxon>
        <taxon>Tracheophyta</taxon>
        <taxon>Spermatophyta</taxon>
        <taxon>Magnoliopsida</taxon>
        <taxon>eudicotyledons</taxon>
        <taxon>Gunneridae</taxon>
        <taxon>Pentapetalae</taxon>
        <taxon>rosids</taxon>
        <taxon>fabids</taxon>
        <taxon>Malpighiales</taxon>
        <taxon>Rhizophoraceae</taxon>
        <taxon>Rhizophora</taxon>
    </lineage>
</organism>
<sequence>MRVFWVVSLEGKVILDSQQQ</sequence>
<reference evidence="1" key="1">
    <citation type="submission" date="2018-02" db="EMBL/GenBank/DDBJ databases">
        <title>Rhizophora mucronata_Transcriptome.</title>
        <authorList>
            <person name="Meera S.P."/>
            <person name="Sreeshan A."/>
            <person name="Augustine A."/>
        </authorList>
    </citation>
    <scope>NUCLEOTIDE SEQUENCE</scope>
    <source>
        <tissue evidence="1">Leaf</tissue>
    </source>
</reference>